<feature type="transmembrane region" description="Helical" evidence="7">
    <location>
        <begin position="291"/>
        <end position="315"/>
    </location>
</feature>
<accession>A0ABP3NIR5</accession>
<feature type="transmembrane region" description="Helical" evidence="7">
    <location>
        <begin position="142"/>
        <end position="161"/>
    </location>
</feature>
<dbReference type="Pfam" id="PF13520">
    <property type="entry name" value="AA_permease_2"/>
    <property type="match status" value="1"/>
</dbReference>
<evidence type="ECO:0000256" key="1">
    <source>
        <dbReference type="ARBA" id="ARBA00004651"/>
    </source>
</evidence>
<organism evidence="8 9">
    <name type="scientific">Actinomadura livida</name>
    <dbReference type="NCBI Taxonomy" id="79909"/>
    <lineage>
        <taxon>Bacteria</taxon>
        <taxon>Bacillati</taxon>
        <taxon>Actinomycetota</taxon>
        <taxon>Actinomycetes</taxon>
        <taxon>Streptosporangiales</taxon>
        <taxon>Thermomonosporaceae</taxon>
        <taxon>Actinomadura</taxon>
    </lineage>
</organism>
<dbReference type="InterPro" id="IPR050367">
    <property type="entry name" value="APC_superfamily"/>
</dbReference>
<gene>
    <name evidence="8" type="ORF">GCM10009546_04770</name>
</gene>
<keyword evidence="9" id="KW-1185">Reference proteome</keyword>
<feature type="region of interest" description="Disordered" evidence="6">
    <location>
        <begin position="478"/>
        <end position="508"/>
    </location>
</feature>
<feature type="transmembrane region" description="Helical" evidence="7">
    <location>
        <begin position="448"/>
        <end position="465"/>
    </location>
</feature>
<name>A0ABP3NIR5_9ACTN</name>
<feature type="transmembrane region" description="Helical" evidence="7">
    <location>
        <begin position="64"/>
        <end position="84"/>
    </location>
</feature>
<keyword evidence="3 7" id="KW-0812">Transmembrane</keyword>
<keyword evidence="4 7" id="KW-1133">Transmembrane helix</keyword>
<dbReference type="Proteomes" id="UP001501427">
    <property type="component" value="Unassembled WGS sequence"/>
</dbReference>
<comment type="subcellular location">
    <subcellularLocation>
        <location evidence="1">Cell membrane</location>
        <topology evidence="1">Multi-pass membrane protein</topology>
    </subcellularLocation>
</comment>
<feature type="transmembrane region" description="Helical" evidence="7">
    <location>
        <begin position="208"/>
        <end position="231"/>
    </location>
</feature>
<keyword evidence="2" id="KW-1003">Cell membrane</keyword>
<evidence type="ECO:0000256" key="3">
    <source>
        <dbReference type="ARBA" id="ARBA00022692"/>
    </source>
</evidence>
<evidence type="ECO:0000256" key="5">
    <source>
        <dbReference type="ARBA" id="ARBA00023136"/>
    </source>
</evidence>
<dbReference type="PIRSF" id="PIRSF006060">
    <property type="entry name" value="AA_transporter"/>
    <property type="match status" value="1"/>
</dbReference>
<protein>
    <submittedName>
        <fullName evidence="8">APC family permease</fullName>
    </submittedName>
</protein>
<dbReference type="InterPro" id="IPR002293">
    <property type="entry name" value="AA/rel_permease1"/>
</dbReference>
<feature type="transmembrane region" description="Helical" evidence="7">
    <location>
        <begin position="375"/>
        <end position="402"/>
    </location>
</feature>
<feature type="transmembrane region" description="Helical" evidence="7">
    <location>
        <begin position="243"/>
        <end position="264"/>
    </location>
</feature>
<proteinExistence type="predicted"/>
<feature type="transmembrane region" description="Helical" evidence="7">
    <location>
        <begin position="347"/>
        <end position="369"/>
    </location>
</feature>
<feature type="transmembrane region" description="Helical" evidence="7">
    <location>
        <begin position="105"/>
        <end position="130"/>
    </location>
</feature>
<feature type="transmembrane region" description="Helical" evidence="7">
    <location>
        <begin position="32"/>
        <end position="52"/>
    </location>
</feature>
<feature type="transmembrane region" description="Helical" evidence="7">
    <location>
        <begin position="168"/>
        <end position="188"/>
    </location>
</feature>
<evidence type="ECO:0000313" key="9">
    <source>
        <dbReference type="Proteomes" id="UP001501427"/>
    </source>
</evidence>
<comment type="caution">
    <text evidence="8">The sequence shown here is derived from an EMBL/GenBank/DDBJ whole genome shotgun (WGS) entry which is preliminary data.</text>
</comment>
<dbReference type="PANTHER" id="PTHR42770:SF16">
    <property type="entry name" value="AMINO ACID PERMEASE"/>
    <property type="match status" value="1"/>
</dbReference>
<keyword evidence="5 7" id="KW-0472">Membrane</keyword>
<evidence type="ECO:0000256" key="4">
    <source>
        <dbReference type="ARBA" id="ARBA00022989"/>
    </source>
</evidence>
<feature type="compositionally biased region" description="Low complexity" evidence="6">
    <location>
        <begin position="482"/>
        <end position="499"/>
    </location>
</feature>
<reference evidence="9" key="1">
    <citation type="journal article" date="2019" name="Int. J. Syst. Evol. Microbiol.">
        <title>The Global Catalogue of Microorganisms (GCM) 10K type strain sequencing project: providing services to taxonomists for standard genome sequencing and annotation.</title>
        <authorList>
            <consortium name="The Broad Institute Genomics Platform"/>
            <consortium name="The Broad Institute Genome Sequencing Center for Infectious Disease"/>
            <person name="Wu L."/>
            <person name="Ma J."/>
        </authorList>
    </citation>
    <scope>NUCLEOTIDE SEQUENCE [LARGE SCALE GENOMIC DNA]</scope>
    <source>
        <strain evidence="9">JCM 10667</strain>
    </source>
</reference>
<dbReference type="Gene3D" id="1.20.1740.10">
    <property type="entry name" value="Amino acid/polyamine transporter I"/>
    <property type="match status" value="1"/>
</dbReference>
<sequence>MLGETGVRKWGRMAADIDEPVGLGRTLGTTKIVFLVVAAAAPLVAMAGTVPLSMGVGNGAGVPGAYLVATLTLLCFSAGYAAMARTITGGGGFYAYVARGLGRPPAAAGAVLALLGYNGLVAALAGGIGYFLTIEGGAPGPWWLYSAAGIAIMAVLGFRAVDLSAKVLAVLLTCEIGMLLAVDLAILADRGTAAFPAASFDPATVLSGAPGVAFMFAFGSFVGYEAAAIYAEESRDPERAVPRATYAAVLVIGVFYTLTSWLTVGALGADRARGVADDQEGELMLNLTSDLLGATAEALFGLLVITSIFASLLAAHNAAGRYLYSLGRDGLVFTRLGRVHPRHRSPYAASIAQSGFTLVVVAAFAVAGLDPYRNLVTVMSGLSTLGIVLLQMLTAVACVVYFRRRRDPRLLRTLVLPLAGCVGLVTATVLLLANFGTLAHSDAVAIKTLPYLAMLLAAGAALYALRLRGTDPDRYARIGASRPDTADATPADALTPPRTGDADGSHAR</sequence>
<evidence type="ECO:0000313" key="8">
    <source>
        <dbReference type="EMBL" id="GAA0545776.1"/>
    </source>
</evidence>
<evidence type="ECO:0000256" key="2">
    <source>
        <dbReference type="ARBA" id="ARBA00022475"/>
    </source>
</evidence>
<dbReference type="EMBL" id="BAAAHD010000002">
    <property type="protein sequence ID" value="GAA0545776.1"/>
    <property type="molecule type" value="Genomic_DNA"/>
</dbReference>
<dbReference type="PANTHER" id="PTHR42770">
    <property type="entry name" value="AMINO ACID TRANSPORTER-RELATED"/>
    <property type="match status" value="1"/>
</dbReference>
<evidence type="ECO:0000256" key="6">
    <source>
        <dbReference type="SAM" id="MobiDB-lite"/>
    </source>
</evidence>
<evidence type="ECO:0000256" key="7">
    <source>
        <dbReference type="SAM" id="Phobius"/>
    </source>
</evidence>
<feature type="transmembrane region" description="Helical" evidence="7">
    <location>
        <begin position="414"/>
        <end position="436"/>
    </location>
</feature>